<dbReference type="InterPro" id="IPR009000">
    <property type="entry name" value="Transl_B-barrel_sf"/>
</dbReference>
<dbReference type="Pfam" id="PF24986">
    <property type="entry name" value="PRC_RimM"/>
    <property type="match status" value="1"/>
</dbReference>
<keyword evidence="3 5" id="KW-0698">rRNA processing</keyword>
<dbReference type="InterPro" id="IPR036976">
    <property type="entry name" value="RimM_N_sf"/>
</dbReference>
<evidence type="ECO:0000313" key="8">
    <source>
        <dbReference type="EMBL" id="SCD19531.1"/>
    </source>
</evidence>
<evidence type="ECO:0000256" key="3">
    <source>
        <dbReference type="ARBA" id="ARBA00022552"/>
    </source>
</evidence>
<evidence type="ECO:0000256" key="2">
    <source>
        <dbReference type="ARBA" id="ARBA00022517"/>
    </source>
</evidence>
<evidence type="ECO:0000256" key="1">
    <source>
        <dbReference type="ARBA" id="ARBA00022490"/>
    </source>
</evidence>
<dbReference type="Gene3D" id="2.40.30.60">
    <property type="entry name" value="RimM"/>
    <property type="match status" value="1"/>
</dbReference>
<dbReference type="GO" id="GO:0006364">
    <property type="term" value="P:rRNA processing"/>
    <property type="evidence" value="ECO:0007669"/>
    <property type="project" value="UniProtKB-UniRule"/>
</dbReference>
<evidence type="ECO:0000313" key="9">
    <source>
        <dbReference type="Proteomes" id="UP000187464"/>
    </source>
</evidence>
<dbReference type="HAMAP" id="MF_00014">
    <property type="entry name" value="Ribosome_mat_RimM"/>
    <property type="match status" value="1"/>
</dbReference>
<dbReference type="SUPFAM" id="SSF50447">
    <property type="entry name" value="Translation proteins"/>
    <property type="match status" value="1"/>
</dbReference>
<comment type="subunit">
    <text evidence="5">Binds ribosomal protein uS19.</text>
</comment>
<dbReference type="Proteomes" id="UP000187464">
    <property type="component" value="Chromosome I"/>
</dbReference>
<evidence type="ECO:0000259" key="6">
    <source>
        <dbReference type="Pfam" id="PF01782"/>
    </source>
</evidence>
<reference evidence="8 9" key="1">
    <citation type="submission" date="2016-08" db="EMBL/GenBank/DDBJ databases">
        <authorList>
            <person name="Seilhamer J.J."/>
        </authorList>
    </citation>
    <scope>NUCLEOTIDE SEQUENCE [LARGE SCALE GENOMIC DNA]</scope>
    <source>
        <strain evidence="8">M3/6</strain>
    </source>
</reference>
<dbReference type="KEGG" id="psac:PSM36_0703"/>
<dbReference type="GO" id="GO:0005737">
    <property type="term" value="C:cytoplasm"/>
    <property type="evidence" value="ECO:0007669"/>
    <property type="project" value="UniProtKB-SubCell"/>
</dbReference>
<name>A0A1R3SVD5_9BACT</name>
<dbReference type="InterPro" id="IPR002676">
    <property type="entry name" value="RimM_N"/>
</dbReference>
<evidence type="ECO:0000259" key="7">
    <source>
        <dbReference type="Pfam" id="PF24986"/>
    </source>
</evidence>
<dbReference type="SUPFAM" id="SSF50346">
    <property type="entry name" value="PRC-barrel domain"/>
    <property type="match status" value="1"/>
</dbReference>
<dbReference type="GO" id="GO:0043022">
    <property type="term" value="F:ribosome binding"/>
    <property type="evidence" value="ECO:0007669"/>
    <property type="project" value="InterPro"/>
</dbReference>
<dbReference type="InterPro" id="IPR056792">
    <property type="entry name" value="PRC_RimM"/>
</dbReference>
<protein>
    <recommendedName>
        <fullName evidence="5">Ribosome maturation factor RimM</fullName>
    </recommendedName>
</protein>
<evidence type="ECO:0000256" key="5">
    <source>
        <dbReference type="HAMAP-Rule" id="MF_00014"/>
    </source>
</evidence>
<comment type="domain">
    <text evidence="5">The PRC barrel domain binds ribosomal protein uS19.</text>
</comment>
<keyword evidence="2 5" id="KW-0690">Ribosome biogenesis</keyword>
<accession>A0A1R3SVD5</accession>
<keyword evidence="9" id="KW-1185">Reference proteome</keyword>
<evidence type="ECO:0000256" key="4">
    <source>
        <dbReference type="ARBA" id="ARBA00023186"/>
    </source>
</evidence>
<keyword evidence="4 5" id="KW-0143">Chaperone</keyword>
<dbReference type="Pfam" id="PF01782">
    <property type="entry name" value="RimM"/>
    <property type="match status" value="1"/>
</dbReference>
<dbReference type="InterPro" id="IPR011961">
    <property type="entry name" value="RimM"/>
</dbReference>
<dbReference type="GO" id="GO:0005840">
    <property type="term" value="C:ribosome"/>
    <property type="evidence" value="ECO:0007669"/>
    <property type="project" value="InterPro"/>
</dbReference>
<comment type="subcellular location">
    <subcellularLocation>
        <location evidence="5">Cytoplasm</location>
    </subcellularLocation>
</comment>
<dbReference type="InterPro" id="IPR011033">
    <property type="entry name" value="PRC_barrel-like_sf"/>
</dbReference>
<dbReference type="NCBIfam" id="TIGR02273">
    <property type="entry name" value="16S_RimM"/>
    <property type="match status" value="1"/>
</dbReference>
<comment type="similarity">
    <text evidence="5">Belongs to the RimM family.</text>
</comment>
<organism evidence="8 9">
    <name type="scientific">Proteiniphilum saccharofermentans</name>
    <dbReference type="NCBI Taxonomy" id="1642647"/>
    <lineage>
        <taxon>Bacteria</taxon>
        <taxon>Pseudomonadati</taxon>
        <taxon>Bacteroidota</taxon>
        <taxon>Bacteroidia</taxon>
        <taxon>Bacteroidales</taxon>
        <taxon>Dysgonomonadaceae</taxon>
        <taxon>Proteiniphilum</taxon>
    </lineage>
</organism>
<dbReference type="Gene3D" id="2.30.30.240">
    <property type="entry name" value="PRC-barrel domain"/>
    <property type="match status" value="1"/>
</dbReference>
<dbReference type="EMBL" id="LT605205">
    <property type="protein sequence ID" value="SCD19531.1"/>
    <property type="molecule type" value="Genomic_DNA"/>
</dbReference>
<sequence>MISRKDILQVGSTQKPYGIKGEIVIRFRKAEYADIDTEYYFLEIEGIPVPFFVEEFTYSTDVTARVKLEDVDDETAAARYVNTDIYLPRDLVKLQAEQETADWDYFTGFTVIDQYGKRLGIIEEVDNSTMNVLFVVKNDQKEYLIPATEDFIEAIDEEENLIEMFLPDGLIEE</sequence>
<gene>
    <name evidence="5" type="primary">rimM</name>
    <name evidence="8" type="ORF">PSM36_0703</name>
</gene>
<dbReference type="STRING" id="1642647.PSM36_0703"/>
<comment type="function">
    <text evidence="5">An accessory protein needed during the final step in the assembly of 30S ribosomal subunit, possibly for assembly of the head region. Essential for efficient processing of 16S rRNA. May be needed both before and after RbfA during the maturation of 16S rRNA. It has affinity for free ribosomal 30S subunits but not for 70S ribosomes.</text>
</comment>
<feature type="domain" description="RimM N-terminal" evidence="6">
    <location>
        <begin position="10"/>
        <end position="90"/>
    </location>
</feature>
<keyword evidence="1 5" id="KW-0963">Cytoplasm</keyword>
<dbReference type="PANTHER" id="PTHR33692:SF1">
    <property type="entry name" value="RIBOSOME MATURATION FACTOR RIMM"/>
    <property type="match status" value="1"/>
</dbReference>
<dbReference type="GO" id="GO:0042274">
    <property type="term" value="P:ribosomal small subunit biogenesis"/>
    <property type="evidence" value="ECO:0007669"/>
    <property type="project" value="UniProtKB-UniRule"/>
</dbReference>
<dbReference type="RefSeq" id="WP_076928883.1">
    <property type="nucleotide sequence ID" value="NZ_LT605205.1"/>
</dbReference>
<dbReference type="PANTHER" id="PTHR33692">
    <property type="entry name" value="RIBOSOME MATURATION FACTOR RIMM"/>
    <property type="match status" value="1"/>
</dbReference>
<dbReference type="AlphaFoldDB" id="A0A1R3SVD5"/>
<proteinExistence type="inferred from homology"/>
<feature type="domain" description="Ribosome maturation factor RimM PRC barrel" evidence="7">
    <location>
        <begin position="103"/>
        <end position="170"/>
    </location>
</feature>